<feature type="domain" description="4Fe-4S ferredoxin-type" evidence="4">
    <location>
        <begin position="220"/>
        <end position="249"/>
    </location>
</feature>
<reference evidence="5 6" key="1">
    <citation type="journal article" date="2016" name="Nat. Commun.">
        <title>Thousands of microbial genomes shed light on interconnected biogeochemical processes in an aquifer system.</title>
        <authorList>
            <person name="Anantharaman K."/>
            <person name="Brown C.T."/>
            <person name="Hug L.A."/>
            <person name="Sharon I."/>
            <person name="Castelle C.J."/>
            <person name="Probst A.J."/>
            <person name="Thomas B.C."/>
            <person name="Singh A."/>
            <person name="Wilkins M.J."/>
            <person name="Karaoz U."/>
            <person name="Brodie E.L."/>
            <person name="Williams K.H."/>
            <person name="Hubbard S.S."/>
            <person name="Banfield J.F."/>
        </authorList>
    </citation>
    <scope>NUCLEOTIDE SEQUENCE [LARGE SCALE GENOMIC DNA]</scope>
</reference>
<keyword evidence="2" id="KW-0408">Iron</keyword>
<evidence type="ECO:0000256" key="3">
    <source>
        <dbReference type="ARBA" id="ARBA00023014"/>
    </source>
</evidence>
<gene>
    <name evidence="5" type="ORF">A2Y75_09825</name>
</gene>
<dbReference type="PROSITE" id="PS00198">
    <property type="entry name" value="4FE4S_FER_1"/>
    <property type="match status" value="1"/>
</dbReference>
<dbReference type="EMBL" id="MELK01000054">
    <property type="protein sequence ID" value="OFW55406.1"/>
    <property type="molecule type" value="Genomic_DNA"/>
</dbReference>
<comment type="caution">
    <text evidence="5">The sequence shown here is derived from an EMBL/GenBank/DDBJ whole genome shotgun (WGS) entry which is preliminary data.</text>
</comment>
<dbReference type="InterPro" id="IPR017896">
    <property type="entry name" value="4Fe4S_Fe-S-bd"/>
</dbReference>
<dbReference type="PROSITE" id="PS51379">
    <property type="entry name" value="4FE4S_FER_2"/>
    <property type="match status" value="2"/>
</dbReference>
<protein>
    <recommendedName>
        <fullName evidence="4">4Fe-4S ferredoxin-type domain-containing protein</fullName>
    </recommendedName>
</protein>
<dbReference type="Proteomes" id="UP000177876">
    <property type="component" value="Unassembled WGS sequence"/>
</dbReference>
<evidence type="ECO:0000256" key="2">
    <source>
        <dbReference type="ARBA" id="ARBA00023004"/>
    </source>
</evidence>
<dbReference type="GO" id="GO:0046872">
    <property type="term" value="F:metal ion binding"/>
    <property type="evidence" value="ECO:0007669"/>
    <property type="project" value="UniProtKB-KW"/>
</dbReference>
<evidence type="ECO:0000313" key="6">
    <source>
        <dbReference type="Proteomes" id="UP000177876"/>
    </source>
</evidence>
<evidence type="ECO:0000256" key="1">
    <source>
        <dbReference type="ARBA" id="ARBA00022723"/>
    </source>
</evidence>
<feature type="domain" description="4Fe-4S ferredoxin-type" evidence="4">
    <location>
        <begin position="190"/>
        <end position="219"/>
    </location>
</feature>
<keyword evidence="1" id="KW-0479">Metal-binding</keyword>
<accession>A0A1F2WEX5</accession>
<dbReference type="Gene3D" id="3.30.70.20">
    <property type="match status" value="1"/>
</dbReference>
<dbReference type="GO" id="GO:0051536">
    <property type="term" value="F:iron-sulfur cluster binding"/>
    <property type="evidence" value="ECO:0007669"/>
    <property type="project" value="UniProtKB-KW"/>
</dbReference>
<dbReference type="SUPFAM" id="SSF54862">
    <property type="entry name" value="4Fe-4S ferredoxins"/>
    <property type="match status" value="1"/>
</dbReference>
<evidence type="ECO:0000259" key="4">
    <source>
        <dbReference type="PROSITE" id="PS51379"/>
    </source>
</evidence>
<dbReference type="STRING" id="1797197.A2Y75_09825"/>
<evidence type="ECO:0000313" key="5">
    <source>
        <dbReference type="EMBL" id="OFW55406.1"/>
    </source>
</evidence>
<keyword evidence="3" id="KW-0411">Iron-sulfur</keyword>
<dbReference type="AlphaFoldDB" id="A0A1F2WEX5"/>
<organism evidence="5 6">
    <name type="scientific">Candidatus Solincola sediminis</name>
    <dbReference type="NCBI Taxonomy" id="1797199"/>
    <lineage>
        <taxon>Bacteria</taxon>
        <taxon>Bacillati</taxon>
        <taxon>Actinomycetota</taxon>
        <taxon>Candidatus Geothermincolia</taxon>
        <taxon>Candidatus Geothermincolales</taxon>
        <taxon>Candidatus Geothermincolaceae</taxon>
        <taxon>Candidatus Solincola</taxon>
    </lineage>
</organism>
<sequence length="269" mass="30482">MGNSKRIVNLWLKLWPLSHPVKKISSYPPFKQLFRPFLKQRVFELTFIPINEEIPAPENSILPRQVLQELVKASSHRFIYNGCICRQEEECQNYPRDMGCIFLGEAAAHLHPSLGHRAGIEECLEHVEKMSEMGLTGMIGRLWMDATVLGVLRNFGRFLVVCFCCDCCCIVRTNLRKASPDLKANIKRLQAVRVSVTDKCKGCGTCAENCFVAAIRIEDHRAVIDQMECKACGRCSVLCPQGAIELNFDREDEIMRELFNRVGSSITAD</sequence>
<dbReference type="InterPro" id="IPR017900">
    <property type="entry name" value="4Fe4S_Fe_S_CS"/>
</dbReference>
<proteinExistence type="predicted"/>
<dbReference type="Pfam" id="PF12838">
    <property type="entry name" value="Fer4_7"/>
    <property type="match status" value="1"/>
</dbReference>
<name>A0A1F2WEX5_9ACTN</name>